<dbReference type="AlphaFoldDB" id="A0A2L0EJN4"/>
<gene>
    <name evidence="2" type="ORF">SOCE26_009130</name>
</gene>
<name>A0A2L0EJN4_SORCE</name>
<dbReference type="EMBL" id="CP012673">
    <property type="protein sequence ID" value="AUX39520.1"/>
    <property type="molecule type" value="Genomic_DNA"/>
</dbReference>
<sequence length="104" mass="11756">MHTRLKPRRDDAPASQVRPCLSRFGKWEQARMRELGLEDVAWDPERHCEQCIARHAARDGAAAEVDPAHGMRPRLLRSRGSWTTTPAAAAPRERTRPGDKPKPV</sequence>
<protein>
    <submittedName>
        <fullName evidence="2">Uncharacterized protein</fullName>
    </submittedName>
</protein>
<organism evidence="2 3">
    <name type="scientific">Sorangium cellulosum</name>
    <name type="common">Polyangium cellulosum</name>
    <dbReference type="NCBI Taxonomy" id="56"/>
    <lineage>
        <taxon>Bacteria</taxon>
        <taxon>Pseudomonadati</taxon>
        <taxon>Myxococcota</taxon>
        <taxon>Polyangia</taxon>
        <taxon>Polyangiales</taxon>
        <taxon>Polyangiaceae</taxon>
        <taxon>Sorangium</taxon>
    </lineage>
</organism>
<feature type="region of interest" description="Disordered" evidence="1">
    <location>
        <begin position="58"/>
        <end position="104"/>
    </location>
</feature>
<evidence type="ECO:0000313" key="2">
    <source>
        <dbReference type="EMBL" id="AUX39520.1"/>
    </source>
</evidence>
<proteinExistence type="predicted"/>
<accession>A0A2L0EJN4</accession>
<dbReference type="Proteomes" id="UP000238348">
    <property type="component" value="Chromosome"/>
</dbReference>
<evidence type="ECO:0000313" key="3">
    <source>
        <dbReference type="Proteomes" id="UP000238348"/>
    </source>
</evidence>
<feature type="compositionally biased region" description="Basic and acidic residues" evidence="1">
    <location>
        <begin position="91"/>
        <end position="104"/>
    </location>
</feature>
<reference evidence="2 3" key="1">
    <citation type="submission" date="2015-09" db="EMBL/GenBank/DDBJ databases">
        <title>Sorangium comparison.</title>
        <authorList>
            <person name="Zaburannyi N."/>
            <person name="Bunk B."/>
            <person name="Overmann J."/>
            <person name="Mueller R."/>
        </authorList>
    </citation>
    <scope>NUCLEOTIDE SEQUENCE [LARGE SCALE GENOMIC DNA]</scope>
    <source>
        <strain evidence="2 3">So ce26</strain>
    </source>
</reference>
<evidence type="ECO:0000256" key="1">
    <source>
        <dbReference type="SAM" id="MobiDB-lite"/>
    </source>
</evidence>